<dbReference type="InterPro" id="IPR002196">
    <property type="entry name" value="Glyco_hydro_24"/>
</dbReference>
<dbReference type="Gene3D" id="1.10.530.40">
    <property type="match status" value="1"/>
</dbReference>
<dbReference type="EMBL" id="SRXW01000001">
    <property type="protein sequence ID" value="TGY89695.1"/>
    <property type="molecule type" value="Genomic_DNA"/>
</dbReference>
<reference evidence="7 8" key="1">
    <citation type="journal article" date="2017" name="Int. J. Syst. Evol. Microbiol.">
        <title>Marinicauda algicola sp. nov., isolated from a marine red alga Rhodosorus marinus.</title>
        <authorList>
            <person name="Jeong S.E."/>
            <person name="Jeon S.H."/>
            <person name="Chun B.H."/>
            <person name="Kim D.W."/>
            <person name="Jeon C.O."/>
        </authorList>
    </citation>
    <scope>NUCLEOTIDE SEQUENCE [LARGE SCALE GENOMIC DNA]</scope>
    <source>
        <strain evidence="7 8">JCM 31718</strain>
    </source>
</reference>
<name>A0A4S2H276_9PROT</name>
<keyword evidence="6" id="KW-0472">Membrane</keyword>
<keyword evidence="1 4" id="KW-0929">Antimicrobial</keyword>
<keyword evidence="6" id="KW-0812">Transmembrane</keyword>
<organism evidence="7 8">
    <name type="scientific">Marinicauda algicola</name>
    <dbReference type="NCBI Taxonomy" id="2029849"/>
    <lineage>
        <taxon>Bacteria</taxon>
        <taxon>Pseudomonadati</taxon>
        <taxon>Pseudomonadota</taxon>
        <taxon>Alphaproteobacteria</taxon>
        <taxon>Maricaulales</taxon>
        <taxon>Maricaulaceae</taxon>
        <taxon>Marinicauda</taxon>
    </lineage>
</organism>
<dbReference type="GO" id="GO:0003796">
    <property type="term" value="F:lysozyme activity"/>
    <property type="evidence" value="ECO:0007669"/>
    <property type="project" value="UniProtKB-EC"/>
</dbReference>
<feature type="transmembrane region" description="Helical" evidence="6">
    <location>
        <begin position="475"/>
        <end position="496"/>
    </location>
</feature>
<dbReference type="GO" id="GO:0016998">
    <property type="term" value="P:cell wall macromolecule catabolic process"/>
    <property type="evidence" value="ECO:0007669"/>
    <property type="project" value="InterPro"/>
</dbReference>
<evidence type="ECO:0000256" key="2">
    <source>
        <dbReference type="ARBA" id="ARBA00022638"/>
    </source>
</evidence>
<gene>
    <name evidence="7" type="ORF">E5163_00710</name>
</gene>
<feature type="region of interest" description="Disordered" evidence="5">
    <location>
        <begin position="297"/>
        <end position="328"/>
    </location>
</feature>
<evidence type="ECO:0000256" key="1">
    <source>
        <dbReference type="ARBA" id="ARBA00022529"/>
    </source>
</evidence>
<keyword evidence="3" id="KW-1035">Host cytoplasm</keyword>
<keyword evidence="2 4" id="KW-0081">Bacteriolytic enzyme</keyword>
<dbReference type="SUPFAM" id="SSF53955">
    <property type="entry name" value="Lysozyme-like"/>
    <property type="match status" value="1"/>
</dbReference>
<sequence>MKPQLKSSRAARDLIRTYEPFRPEAVRRGRRHVVGYGHTATAREGVRVSKEDAELLLIYDVLNAEQAVEQGVGEQLPGPVRDALVSFACSIGPGAFKVSDVARLAKAGRHREAANALETWVRAEEDGRLVVSERLTRRRAAEKALYLKGLQEAEAPARKAEPPRPAPAPEARKEAPATPVRETPRPQPTPPAPAREPRREAVQEAEPETDVPAGDGDTAPRIGPLIDLEIEFEDPPSQEELASVEPAAPRLEAGDADSALERALGPEPELETAQAVETAEPALERALGPAEAIKDEPAAGRAGEPASEAAPQTPAEPAPEPGPELALDKAEQDDVVKRVMARMARDISESMSVETAGEPVRLGYSFLEPVSGRVSIGAAEAPGYSGEVGGVGRPEEIEEIEAGEEEDLHPELVAGREARDLFREEEMETVTPAGGRWVYALNMGIGSLLAGYGIFDLVSRFDVYQIEPFFAEGVRQGPATLAGGLALIIASGWLLTASRKPRQQARERGGEDGVSGEV</sequence>
<evidence type="ECO:0000256" key="5">
    <source>
        <dbReference type="SAM" id="MobiDB-lite"/>
    </source>
</evidence>
<dbReference type="GO" id="GO:0009253">
    <property type="term" value="P:peptidoglycan catabolic process"/>
    <property type="evidence" value="ECO:0007669"/>
    <property type="project" value="InterPro"/>
</dbReference>
<dbReference type="GO" id="GO:0042742">
    <property type="term" value="P:defense response to bacterium"/>
    <property type="evidence" value="ECO:0007669"/>
    <property type="project" value="UniProtKB-KW"/>
</dbReference>
<evidence type="ECO:0000256" key="3">
    <source>
        <dbReference type="ARBA" id="ARBA00023200"/>
    </source>
</evidence>
<evidence type="ECO:0000256" key="4">
    <source>
        <dbReference type="RuleBase" id="RU003788"/>
    </source>
</evidence>
<dbReference type="Pfam" id="PF00959">
    <property type="entry name" value="Phage_lysozyme"/>
    <property type="match status" value="1"/>
</dbReference>
<dbReference type="OrthoDB" id="5327667at2"/>
<evidence type="ECO:0000313" key="7">
    <source>
        <dbReference type="EMBL" id="TGY89695.1"/>
    </source>
</evidence>
<dbReference type="RefSeq" id="WP_135994194.1">
    <property type="nucleotide sequence ID" value="NZ_CP071057.1"/>
</dbReference>
<keyword evidence="8" id="KW-1185">Reference proteome</keyword>
<dbReference type="Proteomes" id="UP000308054">
    <property type="component" value="Unassembled WGS sequence"/>
</dbReference>
<feature type="compositionally biased region" description="Pro residues" evidence="5">
    <location>
        <begin position="185"/>
        <end position="194"/>
    </location>
</feature>
<dbReference type="AlphaFoldDB" id="A0A4S2H276"/>
<keyword evidence="6" id="KW-1133">Transmembrane helix</keyword>
<dbReference type="InterPro" id="IPR051018">
    <property type="entry name" value="Bacteriophage_GH24"/>
</dbReference>
<dbReference type="GO" id="GO:0031640">
    <property type="term" value="P:killing of cells of another organism"/>
    <property type="evidence" value="ECO:0007669"/>
    <property type="project" value="UniProtKB-KW"/>
</dbReference>
<dbReference type="InterPro" id="IPR023346">
    <property type="entry name" value="Lysozyme-like_dom_sf"/>
</dbReference>
<protein>
    <recommendedName>
        <fullName evidence="4">Lysozyme</fullName>
        <ecNumber evidence="4">3.2.1.17</ecNumber>
    </recommendedName>
</protein>
<comment type="similarity">
    <text evidence="4">Belongs to the glycosyl hydrolase 24 family.</text>
</comment>
<feature type="transmembrane region" description="Helical" evidence="6">
    <location>
        <begin position="437"/>
        <end position="455"/>
    </location>
</feature>
<evidence type="ECO:0000256" key="6">
    <source>
        <dbReference type="SAM" id="Phobius"/>
    </source>
</evidence>
<proteinExistence type="inferred from homology"/>
<dbReference type="PANTHER" id="PTHR38107:SF3">
    <property type="entry name" value="LYSOZYME RRRD-RELATED"/>
    <property type="match status" value="1"/>
</dbReference>
<dbReference type="InterPro" id="IPR033907">
    <property type="entry name" value="Endolysin_autolysin"/>
</dbReference>
<comment type="caution">
    <text evidence="7">The sequence shown here is derived from an EMBL/GenBank/DDBJ whole genome shotgun (WGS) entry which is preliminary data.</text>
</comment>
<dbReference type="EC" id="3.2.1.17" evidence="4"/>
<feature type="compositionally biased region" description="Low complexity" evidence="5">
    <location>
        <begin position="304"/>
        <end position="313"/>
    </location>
</feature>
<keyword evidence="4" id="KW-0378">Hydrolase</keyword>
<feature type="region of interest" description="Disordered" evidence="5">
    <location>
        <begin position="153"/>
        <end position="222"/>
    </location>
</feature>
<accession>A0A4S2H276</accession>
<keyword evidence="4" id="KW-0326">Glycosidase</keyword>
<dbReference type="InterPro" id="IPR023347">
    <property type="entry name" value="Lysozyme_dom_sf"/>
</dbReference>
<evidence type="ECO:0000313" key="8">
    <source>
        <dbReference type="Proteomes" id="UP000308054"/>
    </source>
</evidence>
<comment type="catalytic activity">
    <reaction evidence="4">
        <text>Hydrolysis of (1-&gt;4)-beta-linkages between N-acetylmuramic acid and N-acetyl-D-glucosamine residues in a peptidoglycan and between N-acetyl-D-glucosamine residues in chitodextrins.</text>
        <dbReference type="EC" id="3.2.1.17"/>
    </reaction>
</comment>
<dbReference type="CDD" id="cd00737">
    <property type="entry name" value="lyz_endolysin_autolysin"/>
    <property type="match status" value="1"/>
</dbReference>
<dbReference type="PANTHER" id="PTHR38107">
    <property type="match status" value="1"/>
</dbReference>